<dbReference type="AlphaFoldDB" id="A0A926IN99"/>
<feature type="transmembrane region" description="Helical" evidence="1">
    <location>
        <begin position="379"/>
        <end position="398"/>
    </location>
</feature>
<evidence type="ECO:0000259" key="2">
    <source>
        <dbReference type="Pfam" id="PF07670"/>
    </source>
</evidence>
<dbReference type="InterPro" id="IPR014226">
    <property type="entry name" value="Spore_IM_YlbJ"/>
</dbReference>
<dbReference type="NCBIfam" id="TIGR02871">
    <property type="entry name" value="spore_ylbJ"/>
    <property type="match status" value="1"/>
</dbReference>
<name>A0A926IN99_9FIRM</name>
<evidence type="ECO:0000313" key="4">
    <source>
        <dbReference type="Proteomes" id="UP000601522"/>
    </source>
</evidence>
<feature type="domain" description="Nucleoside transporter/FeoB GTPase Gate" evidence="2">
    <location>
        <begin position="49"/>
        <end position="149"/>
    </location>
</feature>
<keyword evidence="4" id="KW-1185">Reference proteome</keyword>
<keyword evidence="1" id="KW-0812">Transmembrane</keyword>
<organism evidence="3 4">
    <name type="scientific">Wansuia hejianensis</name>
    <dbReference type="NCBI Taxonomy" id="2763667"/>
    <lineage>
        <taxon>Bacteria</taxon>
        <taxon>Bacillati</taxon>
        <taxon>Bacillota</taxon>
        <taxon>Clostridia</taxon>
        <taxon>Lachnospirales</taxon>
        <taxon>Lachnospiraceae</taxon>
        <taxon>Wansuia</taxon>
    </lineage>
</organism>
<dbReference type="Proteomes" id="UP000601522">
    <property type="component" value="Unassembled WGS sequence"/>
</dbReference>
<proteinExistence type="predicted"/>
<comment type="caution">
    <text evidence="3">The sequence shown here is derived from an EMBL/GenBank/DDBJ whole genome shotgun (WGS) entry which is preliminary data.</text>
</comment>
<feature type="transmembrane region" description="Helical" evidence="1">
    <location>
        <begin position="12"/>
        <end position="28"/>
    </location>
</feature>
<feature type="transmembrane region" description="Helical" evidence="1">
    <location>
        <begin position="322"/>
        <end position="344"/>
    </location>
</feature>
<feature type="transmembrane region" description="Helical" evidence="1">
    <location>
        <begin position="152"/>
        <end position="174"/>
    </location>
</feature>
<dbReference type="RefSeq" id="WP_249323315.1">
    <property type="nucleotide sequence ID" value="NZ_JACRTK010000002.1"/>
</dbReference>
<feature type="transmembrane region" description="Helical" evidence="1">
    <location>
        <begin position="222"/>
        <end position="241"/>
    </location>
</feature>
<accession>A0A926IN99</accession>
<feature type="transmembrane region" description="Helical" evidence="1">
    <location>
        <begin position="48"/>
        <end position="72"/>
    </location>
</feature>
<sequence length="406" mass="45500">MKNSKFKKSNLYNNIFLVLIIVLIISIIKDPTLAINSAKEGIYNWFNILFPSLFPFFVFSDLLVSLGFVEMFGSLLQPIMKPIFNVPGEGAFPFTISIISGYPVGAKLTSSLRQKNIITRNEANRLITFSSTSGPLFMLGAVLVGMLNIPKLSLLIVLPHYLAIISIGIFFRFYNSGKNDPISKKEISYFQNNNKTDEKPNEGYKSLGLIITNSIKDSMNSIITVGGFVIIYSVIIELFLASKVSSLMMLNISNRINIDSSVLEAIFAGFIELSTGCKKISTLDINLINRIILINFVIAWGGLSVLSQSLSFISQTDINSKLYIFSKFLHGILSSIYTYLLYIIKYKGTTLPVSATPHILKKAYSFNDWISNFLGSTKLAFIICVYFIILSILVHLLYDRKKKRLN</sequence>
<keyword evidence="1" id="KW-1133">Transmembrane helix</keyword>
<keyword evidence="1" id="KW-0472">Membrane</keyword>
<evidence type="ECO:0000256" key="1">
    <source>
        <dbReference type="SAM" id="Phobius"/>
    </source>
</evidence>
<reference evidence="3 4" key="1">
    <citation type="submission" date="2020-08" db="EMBL/GenBank/DDBJ databases">
        <title>Genome public.</title>
        <authorList>
            <person name="Liu C."/>
            <person name="Sun Q."/>
        </authorList>
    </citation>
    <scope>NUCLEOTIDE SEQUENCE [LARGE SCALE GENOMIC DNA]</scope>
    <source>
        <strain evidence="3 4">NSJ-26</strain>
    </source>
</reference>
<evidence type="ECO:0000313" key="3">
    <source>
        <dbReference type="EMBL" id="MBC8590473.1"/>
    </source>
</evidence>
<feature type="transmembrane region" description="Helical" evidence="1">
    <location>
        <begin position="126"/>
        <end position="146"/>
    </location>
</feature>
<protein>
    <submittedName>
        <fullName evidence="3">Sporulation integral membrane protein YlbJ</fullName>
    </submittedName>
</protein>
<dbReference type="EMBL" id="JACRTK010000002">
    <property type="protein sequence ID" value="MBC8590473.1"/>
    <property type="molecule type" value="Genomic_DNA"/>
</dbReference>
<dbReference type="InterPro" id="IPR011642">
    <property type="entry name" value="Gate_dom"/>
</dbReference>
<dbReference type="Pfam" id="PF07670">
    <property type="entry name" value="Gate"/>
    <property type="match status" value="1"/>
</dbReference>
<feature type="transmembrane region" description="Helical" evidence="1">
    <location>
        <begin position="291"/>
        <end position="310"/>
    </location>
</feature>
<gene>
    <name evidence="3" type="primary">ylbJ</name>
    <name evidence="3" type="ORF">H8689_04940</name>
</gene>